<feature type="compositionally biased region" description="Basic and acidic residues" evidence="1">
    <location>
        <begin position="162"/>
        <end position="180"/>
    </location>
</feature>
<evidence type="ECO:0000256" key="1">
    <source>
        <dbReference type="SAM" id="MobiDB-lite"/>
    </source>
</evidence>
<name>A0AB39ZND7_DROSZ</name>
<dbReference type="RefSeq" id="XP_016939766.3">
    <property type="nucleotide sequence ID" value="XM_017084277.4"/>
</dbReference>
<accession>A0AB39ZND7</accession>
<evidence type="ECO:0000313" key="2">
    <source>
        <dbReference type="Proteomes" id="UP001652628"/>
    </source>
</evidence>
<gene>
    <name evidence="3" type="primary">LOC108017263</name>
</gene>
<feature type="region of interest" description="Disordered" evidence="1">
    <location>
        <begin position="248"/>
        <end position="299"/>
    </location>
</feature>
<protein>
    <submittedName>
        <fullName evidence="3">Uncharacterized protein</fullName>
    </submittedName>
</protein>
<evidence type="ECO:0000313" key="3">
    <source>
        <dbReference type="RefSeq" id="XP_016939766.3"/>
    </source>
</evidence>
<reference evidence="3" key="1">
    <citation type="submission" date="2025-08" db="UniProtKB">
        <authorList>
            <consortium name="RefSeq"/>
        </authorList>
    </citation>
    <scope>IDENTIFICATION</scope>
</reference>
<dbReference type="Pfam" id="PF16025">
    <property type="entry name" value="CaM_bind"/>
    <property type="match status" value="1"/>
</dbReference>
<feature type="region of interest" description="Disordered" evidence="1">
    <location>
        <begin position="156"/>
        <end position="182"/>
    </location>
</feature>
<keyword evidence="2" id="KW-1185">Reference proteome</keyword>
<organism evidence="2 3">
    <name type="scientific">Drosophila suzukii</name>
    <name type="common">Spotted-wing drosophila fruit fly</name>
    <dbReference type="NCBI Taxonomy" id="28584"/>
    <lineage>
        <taxon>Eukaryota</taxon>
        <taxon>Metazoa</taxon>
        <taxon>Ecdysozoa</taxon>
        <taxon>Arthropoda</taxon>
        <taxon>Hexapoda</taxon>
        <taxon>Insecta</taxon>
        <taxon>Pterygota</taxon>
        <taxon>Neoptera</taxon>
        <taxon>Endopterygota</taxon>
        <taxon>Diptera</taxon>
        <taxon>Brachycera</taxon>
        <taxon>Muscomorpha</taxon>
        <taxon>Ephydroidea</taxon>
        <taxon>Drosophilidae</taxon>
        <taxon>Drosophila</taxon>
        <taxon>Sophophora</taxon>
    </lineage>
</organism>
<dbReference type="GeneID" id="108017263"/>
<proteinExistence type="predicted"/>
<dbReference type="Proteomes" id="UP001652628">
    <property type="component" value="Chromosome 3"/>
</dbReference>
<dbReference type="AlphaFoldDB" id="A0AB39ZND7"/>
<sequence>MANETEQLVFHMELENNGGGEFESGYSLNGKPILPPMMTDWKRLEMMRLRLCALTKEAILKRNQLTNRELKSASTNTKIFHGVGPLVVMGRLRQKLEQSETIIYDHTANLVMQISAPLNTPILMTSKLVIEDASPAKPQRAVLQVTPIQMGASVSAWVTKPDPPRPENFQPKEKTLEPPKRCNTSPDLFKLHQQRNPDHIPMPQLTLAVKSDPEIGKPTKTSLARNPSRIPKPIASQVSRIPNVPKTQTANQTRRNCEAKVATKRTNQAKNPVSPAKPNAPSKTAHLNEPKSIRTPVPAHKRPGYVENELQLQKNLFQSLVLRQAEENQRLQAKMQEQHQGLITSMINELNHAVEISNPIYPSDRALERDTSSDPSQN</sequence>